<keyword evidence="7 9" id="KW-0573">Peptidoglycan synthesis</keyword>
<organism evidence="10 11">
    <name type="scientific">Cloacibacillus porcorum</name>
    <dbReference type="NCBI Taxonomy" id="1197717"/>
    <lineage>
        <taxon>Bacteria</taxon>
        <taxon>Thermotogati</taxon>
        <taxon>Synergistota</taxon>
        <taxon>Synergistia</taxon>
        <taxon>Synergistales</taxon>
        <taxon>Synergistaceae</taxon>
        <taxon>Cloacibacillus</taxon>
    </lineage>
</organism>
<keyword evidence="3" id="KW-0328">Glycosyltransferase</keyword>
<dbReference type="Proteomes" id="UP000093044">
    <property type="component" value="Chromosome"/>
</dbReference>
<keyword evidence="4" id="KW-0808">Transferase</keyword>
<dbReference type="SUPFAM" id="SSF141523">
    <property type="entry name" value="L,D-transpeptidase catalytic domain-like"/>
    <property type="match status" value="1"/>
</dbReference>
<dbReference type="OrthoDB" id="9787225at2"/>
<dbReference type="PROSITE" id="PS52029">
    <property type="entry name" value="LD_TPASE"/>
    <property type="match status" value="1"/>
</dbReference>
<evidence type="ECO:0000313" key="11">
    <source>
        <dbReference type="Proteomes" id="UP000093044"/>
    </source>
</evidence>
<dbReference type="AlphaFoldDB" id="A0A1B2I305"/>
<evidence type="ECO:0000256" key="9">
    <source>
        <dbReference type="PROSITE-ProRule" id="PRU01373"/>
    </source>
</evidence>
<evidence type="ECO:0000256" key="6">
    <source>
        <dbReference type="ARBA" id="ARBA00022960"/>
    </source>
</evidence>
<evidence type="ECO:0000256" key="3">
    <source>
        <dbReference type="ARBA" id="ARBA00022676"/>
    </source>
</evidence>
<reference evidence="10" key="1">
    <citation type="submission" date="2016-08" db="EMBL/GenBank/DDBJ databases">
        <title>Complete genome of Cloacibacillus porcorum.</title>
        <authorList>
            <person name="Looft T."/>
            <person name="Bayles D.O."/>
            <person name="Alt D.P."/>
        </authorList>
    </citation>
    <scope>NUCLEOTIDE SEQUENCE [LARGE SCALE GENOMIC DNA]</scope>
    <source>
        <strain evidence="10">CL-84</strain>
    </source>
</reference>
<dbReference type="GO" id="GO:0071972">
    <property type="term" value="F:peptidoglycan L,D-transpeptidase activity"/>
    <property type="evidence" value="ECO:0007669"/>
    <property type="project" value="TreeGrafter"/>
</dbReference>
<dbReference type="InterPro" id="IPR005490">
    <property type="entry name" value="LD_TPept_cat_dom"/>
</dbReference>
<dbReference type="PANTHER" id="PTHR30582">
    <property type="entry name" value="L,D-TRANSPEPTIDASE"/>
    <property type="match status" value="1"/>
</dbReference>
<dbReference type="PROSITE" id="PS51257">
    <property type="entry name" value="PROKAR_LIPOPROTEIN"/>
    <property type="match status" value="1"/>
</dbReference>
<dbReference type="EMBL" id="CP016757">
    <property type="protein sequence ID" value="ANZ44361.1"/>
    <property type="molecule type" value="Genomic_DNA"/>
</dbReference>
<evidence type="ECO:0000256" key="4">
    <source>
        <dbReference type="ARBA" id="ARBA00022679"/>
    </source>
</evidence>
<keyword evidence="5" id="KW-0378">Hydrolase</keyword>
<dbReference type="GO" id="GO:0008360">
    <property type="term" value="P:regulation of cell shape"/>
    <property type="evidence" value="ECO:0007669"/>
    <property type="project" value="UniProtKB-UniRule"/>
</dbReference>
<dbReference type="KEGG" id="cpor:BED41_04210"/>
<evidence type="ECO:0000256" key="8">
    <source>
        <dbReference type="ARBA" id="ARBA00023316"/>
    </source>
</evidence>
<dbReference type="CDD" id="cd16913">
    <property type="entry name" value="YkuD_like"/>
    <property type="match status" value="1"/>
</dbReference>
<comment type="similarity">
    <text evidence="2">Belongs to the YkuD family.</text>
</comment>
<dbReference type="UniPathway" id="UPA00219"/>
<dbReference type="InterPro" id="IPR038063">
    <property type="entry name" value="Transpep_catalytic_dom"/>
</dbReference>
<dbReference type="PANTHER" id="PTHR30582:SF24">
    <property type="entry name" value="L,D-TRANSPEPTIDASE ERFK_SRFK-RELATED"/>
    <property type="match status" value="1"/>
</dbReference>
<keyword evidence="6 9" id="KW-0133">Cell shape</keyword>
<sequence length="178" mass="19692">MKRIFITALVFIFVSAAAACAAAPWSPKAGEYWIKINKQQLRLTLFKGGEVVKSWPVSVGKGRGKTKTSRMDLITPTGTFTIYRVIPDATKLVFDPAWFNEPGEAAPGAYGSKLISFYNKWQIAIHGTNNPGSVGRWATHGCVRLKNPDIEDLVTYVKPKMRVVIVDGDDMPFSKETI</sequence>
<evidence type="ECO:0000256" key="5">
    <source>
        <dbReference type="ARBA" id="ARBA00022801"/>
    </source>
</evidence>
<keyword evidence="11" id="KW-1185">Reference proteome</keyword>
<dbReference type="Gene3D" id="2.40.440.10">
    <property type="entry name" value="L,D-transpeptidase catalytic domain-like"/>
    <property type="match status" value="1"/>
</dbReference>
<feature type="active site" description="Proton donor/acceptor" evidence="9">
    <location>
        <position position="126"/>
    </location>
</feature>
<evidence type="ECO:0000256" key="1">
    <source>
        <dbReference type="ARBA" id="ARBA00004752"/>
    </source>
</evidence>
<feature type="active site" description="Nucleophile" evidence="9">
    <location>
        <position position="142"/>
    </location>
</feature>
<dbReference type="InterPro" id="IPR050979">
    <property type="entry name" value="LD-transpeptidase"/>
</dbReference>
<dbReference type="RefSeq" id="WP_066743410.1">
    <property type="nucleotide sequence ID" value="NZ_CALCLR010000034.1"/>
</dbReference>
<dbReference type="STRING" id="1197717.BED41_04210"/>
<proteinExistence type="inferred from homology"/>
<keyword evidence="8 9" id="KW-0961">Cell wall biogenesis/degradation</keyword>
<evidence type="ECO:0000313" key="10">
    <source>
        <dbReference type="EMBL" id="ANZ44361.1"/>
    </source>
</evidence>
<accession>A0A1B2I305</accession>
<dbReference type="GO" id="GO:0071555">
    <property type="term" value="P:cell wall organization"/>
    <property type="evidence" value="ECO:0007669"/>
    <property type="project" value="UniProtKB-UniRule"/>
</dbReference>
<gene>
    <name evidence="10" type="ORF">BED41_04210</name>
</gene>
<dbReference type="GO" id="GO:0016757">
    <property type="term" value="F:glycosyltransferase activity"/>
    <property type="evidence" value="ECO:0007669"/>
    <property type="project" value="UniProtKB-KW"/>
</dbReference>
<dbReference type="Pfam" id="PF03734">
    <property type="entry name" value="YkuD"/>
    <property type="match status" value="1"/>
</dbReference>
<name>A0A1B2I305_9BACT</name>
<dbReference type="GeneID" id="83057058"/>
<evidence type="ECO:0000256" key="7">
    <source>
        <dbReference type="ARBA" id="ARBA00022984"/>
    </source>
</evidence>
<evidence type="ECO:0000256" key="2">
    <source>
        <dbReference type="ARBA" id="ARBA00005992"/>
    </source>
</evidence>
<dbReference type="GO" id="GO:0005576">
    <property type="term" value="C:extracellular region"/>
    <property type="evidence" value="ECO:0007669"/>
    <property type="project" value="TreeGrafter"/>
</dbReference>
<dbReference type="GO" id="GO:0018104">
    <property type="term" value="P:peptidoglycan-protein cross-linking"/>
    <property type="evidence" value="ECO:0007669"/>
    <property type="project" value="TreeGrafter"/>
</dbReference>
<comment type="pathway">
    <text evidence="1 9">Cell wall biogenesis; peptidoglycan biosynthesis.</text>
</comment>
<protein>
    <submittedName>
        <fullName evidence="10">Uncharacterized protein</fullName>
    </submittedName>
</protein>